<comment type="pathway">
    <text evidence="1 11">Secondary metabolite metabolism; quinolate metabolism.</text>
</comment>
<name>A0ABN8T3Y5_9CNID</name>
<dbReference type="PANTHER" id="PTHR21240:SF27">
    <property type="entry name" value="2-AMINO-3-CARBOXYMUCONATE-6-SEMIALDEHYDE DECARBOXYLASE"/>
    <property type="match status" value="1"/>
</dbReference>
<comment type="caution">
    <text evidence="13">The sequence shown here is derived from an EMBL/GenBank/DDBJ whole genome shotgun (WGS) entry which is preliminary data.</text>
</comment>
<dbReference type="Gene3D" id="3.20.20.140">
    <property type="entry name" value="Metal-dependent hydrolases"/>
    <property type="match status" value="1"/>
</dbReference>
<evidence type="ECO:0000256" key="5">
    <source>
        <dbReference type="ARBA" id="ARBA00021214"/>
    </source>
</evidence>
<dbReference type="InterPro" id="IPR032465">
    <property type="entry name" value="ACMSD"/>
</dbReference>
<comment type="similarity">
    <text evidence="2">Belongs to the metallo-dependent hydrolases superfamily. ACMSD family.</text>
</comment>
<organism evidence="13 14">
    <name type="scientific">Porites evermanni</name>
    <dbReference type="NCBI Taxonomy" id="104178"/>
    <lineage>
        <taxon>Eukaryota</taxon>
        <taxon>Metazoa</taxon>
        <taxon>Cnidaria</taxon>
        <taxon>Anthozoa</taxon>
        <taxon>Hexacorallia</taxon>
        <taxon>Scleractinia</taxon>
        <taxon>Fungiina</taxon>
        <taxon>Poritidae</taxon>
        <taxon>Porites</taxon>
    </lineage>
</organism>
<evidence type="ECO:0000256" key="3">
    <source>
        <dbReference type="ARBA" id="ARBA00011245"/>
    </source>
</evidence>
<reference evidence="13 14" key="1">
    <citation type="submission" date="2022-05" db="EMBL/GenBank/DDBJ databases">
        <authorList>
            <consortium name="Genoscope - CEA"/>
            <person name="William W."/>
        </authorList>
    </citation>
    <scope>NUCLEOTIDE SEQUENCE [LARGE SCALE GENOMIC DNA]</scope>
</reference>
<dbReference type="SUPFAM" id="SSF51556">
    <property type="entry name" value="Metallo-dependent hydrolases"/>
    <property type="match status" value="1"/>
</dbReference>
<dbReference type="InterPro" id="IPR006680">
    <property type="entry name" value="Amidohydro-rel"/>
</dbReference>
<dbReference type="Pfam" id="PF04909">
    <property type="entry name" value="Amidohydro_2"/>
    <property type="match status" value="1"/>
</dbReference>
<dbReference type="Proteomes" id="UP001159427">
    <property type="component" value="Unassembled WGS sequence"/>
</dbReference>
<keyword evidence="8" id="KW-0862">Zinc</keyword>
<feature type="domain" description="Amidohydrolase-related" evidence="12">
    <location>
        <begin position="6"/>
        <end position="73"/>
    </location>
</feature>
<evidence type="ECO:0000256" key="7">
    <source>
        <dbReference type="ARBA" id="ARBA00022793"/>
    </source>
</evidence>
<accession>A0ABN8T3Y5</accession>
<evidence type="ECO:0000256" key="9">
    <source>
        <dbReference type="ARBA" id="ARBA00023239"/>
    </source>
</evidence>
<dbReference type="PANTHER" id="PTHR21240">
    <property type="entry name" value="2-AMINO-3-CARBOXYLMUCONATE-6-SEMIALDEHYDE DECARBOXYLASE"/>
    <property type="match status" value="1"/>
</dbReference>
<comment type="subunit">
    <text evidence="3 11">Monomer.</text>
</comment>
<keyword evidence="7 11" id="KW-0210">Decarboxylase</keyword>
<gene>
    <name evidence="13" type="ORF">PEVE_00037836</name>
</gene>
<comment type="function">
    <text evidence="11">Converts alpha-amino-beta-carboxymuconate-epsilon-semialdehyde (ACMS) to alpha-aminomuconate semialdehyde (AMS).</text>
</comment>
<evidence type="ECO:0000256" key="6">
    <source>
        <dbReference type="ARBA" id="ARBA00022723"/>
    </source>
</evidence>
<dbReference type="EMBL" id="CALNXI010006293">
    <property type="protein sequence ID" value="CAH3198997.1"/>
    <property type="molecule type" value="Genomic_DNA"/>
</dbReference>
<evidence type="ECO:0000313" key="13">
    <source>
        <dbReference type="EMBL" id="CAH3198997.1"/>
    </source>
</evidence>
<keyword evidence="6" id="KW-0479">Metal-binding</keyword>
<evidence type="ECO:0000256" key="8">
    <source>
        <dbReference type="ARBA" id="ARBA00022833"/>
    </source>
</evidence>
<evidence type="ECO:0000256" key="10">
    <source>
        <dbReference type="ARBA" id="ARBA00031120"/>
    </source>
</evidence>
<evidence type="ECO:0000256" key="11">
    <source>
        <dbReference type="RuleBase" id="RU366045"/>
    </source>
</evidence>
<proteinExistence type="inferred from homology"/>
<evidence type="ECO:0000256" key="4">
    <source>
        <dbReference type="ARBA" id="ARBA00012365"/>
    </source>
</evidence>
<feature type="non-terminal residue" evidence="13">
    <location>
        <position position="76"/>
    </location>
</feature>
<dbReference type="EC" id="4.1.1.45" evidence="4 11"/>
<dbReference type="InterPro" id="IPR032466">
    <property type="entry name" value="Metal_Hydrolase"/>
</dbReference>
<evidence type="ECO:0000256" key="1">
    <source>
        <dbReference type="ARBA" id="ARBA00005079"/>
    </source>
</evidence>
<evidence type="ECO:0000259" key="12">
    <source>
        <dbReference type="Pfam" id="PF04909"/>
    </source>
</evidence>
<feature type="non-terminal residue" evidence="13">
    <location>
        <position position="1"/>
    </location>
</feature>
<comment type="catalytic activity">
    <reaction evidence="11">
        <text>2-amino-3-carboxymuconate 6-semialdehyde + H(+) = 2-aminomuconate 6-semialdehyde + CO2</text>
        <dbReference type="Rhea" id="RHEA:16557"/>
        <dbReference type="ChEBI" id="CHEBI:15378"/>
        <dbReference type="ChEBI" id="CHEBI:16526"/>
        <dbReference type="ChEBI" id="CHEBI:77634"/>
        <dbReference type="ChEBI" id="CHEBI:77803"/>
        <dbReference type="EC" id="4.1.1.45"/>
    </reaction>
</comment>
<keyword evidence="9 11" id="KW-0456">Lyase</keyword>
<sequence>IGRIEHGFNVRPDLCAVENPINPRNYIGQIYTDSLVHDEKALKLLVDTIGQENVILGSDYPFPLGEHHPGKLIEDV</sequence>
<protein>
    <recommendedName>
        <fullName evidence="5 11">2-amino-3-carboxymuconate-6-semialdehyde decarboxylase</fullName>
        <ecNumber evidence="4 11">4.1.1.45</ecNumber>
    </recommendedName>
    <alternativeName>
        <fullName evidence="10 11">Picolinate carboxylase</fullName>
    </alternativeName>
</protein>
<evidence type="ECO:0000256" key="2">
    <source>
        <dbReference type="ARBA" id="ARBA00005871"/>
    </source>
</evidence>
<evidence type="ECO:0000313" key="14">
    <source>
        <dbReference type="Proteomes" id="UP001159427"/>
    </source>
</evidence>
<keyword evidence="14" id="KW-1185">Reference proteome</keyword>